<keyword evidence="3" id="KW-1185">Reference proteome</keyword>
<reference evidence="2 3" key="1">
    <citation type="submission" date="2024-09" db="EMBL/GenBank/DDBJ databases">
        <authorList>
            <person name="Sun Q."/>
            <person name="Mori K."/>
        </authorList>
    </citation>
    <scope>NUCLEOTIDE SEQUENCE [LARGE SCALE GENOMIC DNA]</scope>
    <source>
        <strain evidence="2 3">CGMCC 1.12926</strain>
    </source>
</reference>
<comment type="caution">
    <text evidence="2">The sequence shown here is derived from an EMBL/GenBank/DDBJ whole genome shotgun (WGS) entry which is preliminary data.</text>
</comment>
<feature type="chain" id="PRO_5045415808" description="T9SS C-terminal target domain-containing protein" evidence="1">
    <location>
        <begin position="18"/>
        <end position="492"/>
    </location>
</feature>
<evidence type="ECO:0000313" key="2">
    <source>
        <dbReference type="EMBL" id="MFC0077668.1"/>
    </source>
</evidence>
<organism evidence="2 3">
    <name type="scientific">Flavobacterium procerum</name>
    <dbReference type="NCBI Taxonomy" id="1455569"/>
    <lineage>
        <taxon>Bacteria</taxon>
        <taxon>Pseudomonadati</taxon>
        <taxon>Bacteroidota</taxon>
        <taxon>Flavobacteriia</taxon>
        <taxon>Flavobacteriales</taxon>
        <taxon>Flavobacteriaceae</taxon>
        <taxon>Flavobacterium</taxon>
    </lineage>
</organism>
<evidence type="ECO:0008006" key="4">
    <source>
        <dbReference type="Google" id="ProtNLM"/>
    </source>
</evidence>
<dbReference type="Proteomes" id="UP001589734">
    <property type="component" value="Unassembled WGS sequence"/>
</dbReference>
<gene>
    <name evidence="2" type="ORF">ACFFLS_11505</name>
</gene>
<evidence type="ECO:0000313" key="3">
    <source>
        <dbReference type="Proteomes" id="UP001589734"/>
    </source>
</evidence>
<name>A0ABV6BRQ4_9FLAO</name>
<feature type="signal peptide" evidence="1">
    <location>
        <begin position="1"/>
        <end position="17"/>
    </location>
</feature>
<sequence>MKKILLGLLLLATKLTAQTVIIEEKIDNENSPAYFQYLPKSKKIVFCTSSKSNGNSAFTVDINGKKTFLYQNVNKMYADFSRTENSYKTVDLKDQGTYKFVLNGQEQSVTKEKLKNPNFSYFGSYDKNNVFDASGRPDKFSGSFNDLYVLGFTNSKNSWRIKDIEKEDVFLEIIEIKNNTNKRVKLEKPDFALLKGNQFSKSDYDLTFSCKLNNNENFDLITKSLSADSQTVVLYKSSYNFEGKKIKTQPFTLKLDNKYFITSTNGGGPRYNTSTQSMQSPRFVDESYALDVLSINNYYEDPQNGDMYIYGIFSDEAPKKIDAKALPKGFYVFKFDKGGNKLWESVNYIDGKDYFEKIRVSSAFQVNLLDYGKNLIFSSSVNSFTEFTNAAIIDKTSGSILKSSFIEYNNNLSHGKMSYFISNTYDFKELRNKTFSPICFAAVSINPKVMDYLKKIPEKGDRLYFETLYSDEGVWLVETDNKKYYKVVLFKD</sequence>
<proteinExistence type="predicted"/>
<accession>A0ABV6BRQ4</accession>
<dbReference type="EMBL" id="JBHLYW010000009">
    <property type="protein sequence ID" value="MFC0077668.1"/>
    <property type="molecule type" value="Genomic_DNA"/>
</dbReference>
<dbReference type="RefSeq" id="WP_379686766.1">
    <property type="nucleotide sequence ID" value="NZ_JBHLYW010000009.1"/>
</dbReference>
<evidence type="ECO:0000256" key="1">
    <source>
        <dbReference type="SAM" id="SignalP"/>
    </source>
</evidence>
<protein>
    <recommendedName>
        <fullName evidence="4">T9SS C-terminal target domain-containing protein</fullName>
    </recommendedName>
</protein>
<keyword evidence="1" id="KW-0732">Signal</keyword>